<evidence type="ECO:0000256" key="9">
    <source>
        <dbReference type="ARBA" id="ARBA00022989"/>
    </source>
</evidence>
<dbReference type="UniPathway" id="UPA00251">
    <property type="reaction ID" value="UER00324"/>
</dbReference>
<evidence type="ECO:0000256" key="8">
    <source>
        <dbReference type="ARBA" id="ARBA00022723"/>
    </source>
</evidence>
<reference evidence="15 16" key="1">
    <citation type="journal article" date="2012" name="BMC Genomics">
        <title>Genomic basis of broad host range and environmental adaptability of Rhizobium tropici CIAT 899 and Rhizobium sp. PRF 81 which are used in inoculants for common bean (Phaseolus vulgaris L.).</title>
        <authorList>
            <person name="Ormeno-Orrillo E."/>
            <person name="Menna P."/>
            <person name="Almeida L.G."/>
            <person name="Ollero F.J."/>
            <person name="Nicolas M.F."/>
            <person name="Pains Rodrigues E."/>
            <person name="Shigueyoshi Nakatani A."/>
            <person name="Silva Batista J.S."/>
            <person name="Oliveira Chueire L.M."/>
            <person name="Souza R.C."/>
            <person name="Ribeiro Vasconcelos A.T."/>
            <person name="Megias M."/>
            <person name="Hungria M."/>
            <person name="Martinez-Romero E."/>
        </authorList>
    </citation>
    <scope>NUCLEOTIDE SEQUENCE [LARGE SCALE GENOMIC DNA]</scope>
    <source>
        <strain evidence="15 16">PRF 81</strain>
    </source>
</reference>
<keyword evidence="16" id="KW-1185">Reference proteome</keyword>
<evidence type="ECO:0000313" key="15">
    <source>
        <dbReference type="EMBL" id="ENN84307.1"/>
    </source>
</evidence>
<evidence type="ECO:0000256" key="14">
    <source>
        <dbReference type="HAMAP-Rule" id="MF_02239"/>
    </source>
</evidence>
<evidence type="ECO:0000313" key="16">
    <source>
        <dbReference type="Proteomes" id="UP000012429"/>
    </source>
</evidence>
<gene>
    <name evidence="15" type="ORF">RHSP_20873</name>
</gene>
<comment type="subunit">
    <text evidence="14">Homodimer.</text>
</comment>
<feature type="binding site" description="axial binding residue" evidence="14">
    <location>
        <position position="53"/>
    </location>
    <ligand>
        <name>heme</name>
        <dbReference type="ChEBI" id="CHEBI:30413"/>
    </ligand>
    <ligandPart>
        <name>Fe</name>
        <dbReference type="ChEBI" id="CHEBI:18248"/>
    </ligandPart>
</feature>
<organism evidence="15 16">
    <name type="scientific">Rhizobium freirei PRF 81</name>
    <dbReference type="NCBI Taxonomy" id="363754"/>
    <lineage>
        <taxon>Bacteria</taxon>
        <taxon>Pseudomonadati</taxon>
        <taxon>Pseudomonadota</taxon>
        <taxon>Alphaproteobacteria</taxon>
        <taxon>Hyphomicrobiales</taxon>
        <taxon>Rhizobiaceae</taxon>
        <taxon>Rhizobium/Agrobacterium group</taxon>
        <taxon>Rhizobium</taxon>
    </lineage>
</organism>
<dbReference type="EMBL" id="AQHN01000089">
    <property type="protein sequence ID" value="ENN84307.1"/>
    <property type="molecule type" value="Genomic_DNA"/>
</dbReference>
<dbReference type="InterPro" id="IPR005265">
    <property type="entry name" value="HemJ-like"/>
</dbReference>
<proteinExistence type="inferred from homology"/>
<evidence type="ECO:0000256" key="10">
    <source>
        <dbReference type="ARBA" id="ARBA00023002"/>
    </source>
</evidence>
<evidence type="ECO:0000256" key="11">
    <source>
        <dbReference type="ARBA" id="ARBA00023004"/>
    </source>
</evidence>
<evidence type="ECO:0000256" key="1">
    <source>
        <dbReference type="ARBA" id="ARBA00004651"/>
    </source>
</evidence>
<keyword evidence="7 14" id="KW-0812">Transmembrane</keyword>
<evidence type="ECO:0000256" key="2">
    <source>
        <dbReference type="ARBA" id="ARBA00005073"/>
    </source>
</evidence>
<dbReference type="Proteomes" id="UP000012429">
    <property type="component" value="Unassembled WGS sequence"/>
</dbReference>
<keyword evidence="11 14" id="KW-0408">Iron</keyword>
<comment type="similarity">
    <text evidence="3 14">Belongs to the HemJ family.</text>
</comment>
<evidence type="ECO:0000256" key="7">
    <source>
        <dbReference type="ARBA" id="ARBA00022692"/>
    </source>
</evidence>
<dbReference type="PATRIC" id="fig|363754.4.peg.6149"/>
<keyword evidence="6 14" id="KW-0349">Heme</keyword>
<accession>N6UZJ5</accession>
<dbReference type="STRING" id="363754.RHSP_20873"/>
<dbReference type="GO" id="GO:0070818">
    <property type="term" value="F:protoporphyrinogen oxidase activity"/>
    <property type="evidence" value="ECO:0007669"/>
    <property type="project" value="UniProtKB-UniRule"/>
</dbReference>
<comment type="cofactor">
    <cofactor evidence="14">
        <name>heme b</name>
        <dbReference type="ChEBI" id="CHEBI:60344"/>
    </cofactor>
    <text evidence="14">Binds 1 heme b (iron(II)-protoporphyrin IX) group per subunit.</text>
</comment>
<dbReference type="PANTHER" id="PTHR40255">
    <property type="entry name" value="UPF0093 MEMBRANE PROTEIN SLR1790"/>
    <property type="match status" value="1"/>
</dbReference>
<dbReference type="GO" id="GO:0006782">
    <property type="term" value="P:protoporphyrinogen IX biosynthetic process"/>
    <property type="evidence" value="ECO:0007669"/>
    <property type="project" value="UniProtKB-UniRule"/>
</dbReference>
<evidence type="ECO:0000256" key="12">
    <source>
        <dbReference type="ARBA" id="ARBA00023136"/>
    </source>
</evidence>
<keyword evidence="5 14" id="KW-1003">Cell membrane</keyword>
<dbReference type="GO" id="GO:0005886">
    <property type="term" value="C:plasma membrane"/>
    <property type="evidence" value="ECO:0007669"/>
    <property type="project" value="UniProtKB-SubCell"/>
</dbReference>
<evidence type="ECO:0000256" key="4">
    <source>
        <dbReference type="ARBA" id="ARBA00017504"/>
    </source>
</evidence>
<dbReference type="Pfam" id="PF03653">
    <property type="entry name" value="UPF0093"/>
    <property type="match status" value="1"/>
</dbReference>
<keyword evidence="12 14" id="KW-0472">Membrane</keyword>
<dbReference type="AlphaFoldDB" id="N6UZJ5"/>
<evidence type="ECO:0000256" key="3">
    <source>
        <dbReference type="ARBA" id="ARBA00006501"/>
    </source>
</evidence>
<dbReference type="HAMAP" id="MF_02239">
    <property type="entry name" value="HemJ"/>
    <property type="match status" value="1"/>
</dbReference>
<dbReference type="GO" id="GO:0046872">
    <property type="term" value="F:metal ion binding"/>
    <property type="evidence" value="ECO:0007669"/>
    <property type="project" value="UniProtKB-KW"/>
</dbReference>
<name>N6UZJ5_9HYPH</name>
<keyword evidence="8 14" id="KW-0479">Metal-binding</keyword>
<comment type="function">
    <text evidence="14">Catalyzes the oxidation of protoporphyrinogen IX to protoporphyrin IX.</text>
</comment>
<dbReference type="NCBIfam" id="TIGR00701">
    <property type="entry name" value="protoporphyrinogen oxidase HemJ"/>
    <property type="match status" value="1"/>
</dbReference>
<comment type="catalytic activity">
    <reaction evidence="13 14">
        <text>protoporphyrinogen IX + 3 A = protoporphyrin IX + 3 AH2</text>
        <dbReference type="Rhea" id="RHEA:62000"/>
        <dbReference type="ChEBI" id="CHEBI:13193"/>
        <dbReference type="ChEBI" id="CHEBI:17499"/>
        <dbReference type="ChEBI" id="CHEBI:57306"/>
        <dbReference type="ChEBI" id="CHEBI:57307"/>
    </reaction>
</comment>
<keyword evidence="10 14" id="KW-0560">Oxidoreductase</keyword>
<feature type="transmembrane region" description="Helical" evidence="14">
    <location>
        <begin position="163"/>
        <end position="181"/>
    </location>
</feature>
<feature type="transmembrane region" description="Helical" evidence="14">
    <location>
        <begin position="47"/>
        <end position="73"/>
    </location>
</feature>
<comment type="caution">
    <text evidence="15">The sequence shown here is derived from an EMBL/GenBank/DDBJ whole genome shotgun (WGS) entry which is preliminary data.</text>
</comment>
<protein>
    <recommendedName>
        <fullName evidence="4 14">Protoporphyrinogen IX oxidase</fullName>
        <shortName evidence="14">PPO</shortName>
        <ecNumber evidence="14">1.3.99.-</ecNumber>
    </recommendedName>
</protein>
<feature type="binding site" description="axial binding residue" evidence="14">
    <location>
        <position position="128"/>
    </location>
    <ligand>
        <name>heme</name>
        <dbReference type="ChEBI" id="CHEBI:30413"/>
    </ligand>
    <ligandPart>
        <name>Fe</name>
        <dbReference type="ChEBI" id="CHEBI:18248"/>
    </ligandPart>
</feature>
<evidence type="ECO:0000256" key="6">
    <source>
        <dbReference type="ARBA" id="ARBA00022617"/>
    </source>
</evidence>
<comment type="subcellular location">
    <subcellularLocation>
        <location evidence="1 14">Cell membrane</location>
        <topology evidence="1 14">Multi-pass membrane protein</topology>
    </subcellularLocation>
</comment>
<dbReference type="PANTHER" id="PTHR40255:SF1">
    <property type="entry name" value="PROTOPORPHYRINOGEN IX OXIDASE"/>
    <property type="match status" value="1"/>
</dbReference>
<keyword evidence="9 14" id="KW-1133">Transmembrane helix</keyword>
<feature type="transmembrane region" description="Helical" evidence="14">
    <location>
        <begin position="23"/>
        <end position="41"/>
    </location>
</feature>
<feature type="transmembrane region" description="Helical" evidence="14">
    <location>
        <begin position="124"/>
        <end position="142"/>
    </location>
</feature>
<evidence type="ECO:0000256" key="5">
    <source>
        <dbReference type="ARBA" id="ARBA00022475"/>
    </source>
</evidence>
<dbReference type="EC" id="1.3.99.-" evidence="14"/>
<comment type="pathway">
    <text evidence="2 14">Porphyrin-containing compound metabolism; protoporphyrin-IX biosynthesis; protoporphyrin-IX from protoporphyrinogen-IX: step 1/1.</text>
</comment>
<evidence type="ECO:0000256" key="13">
    <source>
        <dbReference type="ARBA" id="ARBA00048390"/>
    </source>
</evidence>
<sequence>MERLMTMEKQTDNAPGQRAGRRAYFMILAFAALAIALFAWHPVDLYLWIKALHIIAVISWMAGMLYMPRLFVYHTDAEPGSRQSETFKVMEKRLLRYIMTPAMILTWIFGLYLAWSVYDFHGGWLHAKIGLVVLLSAVHGLFSRAVRNFARDENKHSARYWRMMNEAPTLLMIAIVILVVVKPFA</sequence>
<feature type="transmembrane region" description="Helical" evidence="14">
    <location>
        <begin position="94"/>
        <end position="118"/>
    </location>
</feature>